<evidence type="ECO:0000313" key="5">
    <source>
        <dbReference type="EMBL" id="KAF9884607.1"/>
    </source>
</evidence>
<dbReference type="GO" id="GO:0050661">
    <property type="term" value="F:NADP binding"/>
    <property type="evidence" value="ECO:0007669"/>
    <property type="project" value="InterPro"/>
</dbReference>
<dbReference type="InterPro" id="IPR011912">
    <property type="entry name" value="Heptose_epim"/>
</dbReference>
<accession>A0AAD4GPL7</accession>
<protein>
    <recommendedName>
        <fullName evidence="4">NAD-dependent epimerase/dehydratase domain-containing protein</fullName>
    </recommendedName>
</protein>
<keyword evidence="6" id="KW-1185">Reference proteome</keyword>
<evidence type="ECO:0000256" key="3">
    <source>
        <dbReference type="ARBA" id="ARBA00023277"/>
    </source>
</evidence>
<comment type="caution">
    <text evidence="5">The sequence shown here is derived from an EMBL/GenBank/DDBJ whole genome shotgun (WGS) entry which is preliminary data.</text>
</comment>
<dbReference type="CDD" id="cd05248">
    <property type="entry name" value="ADP_GME_SDR_e"/>
    <property type="match status" value="1"/>
</dbReference>
<dbReference type="AlphaFoldDB" id="A0AAD4GPL7"/>
<feature type="domain" description="NAD-dependent epimerase/dehydratase" evidence="4">
    <location>
        <begin position="2"/>
        <end position="228"/>
    </location>
</feature>
<dbReference type="Pfam" id="PF01370">
    <property type="entry name" value="Epimerase"/>
    <property type="match status" value="1"/>
</dbReference>
<dbReference type="Gene3D" id="3.90.25.10">
    <property type="entry name" value="UDP-galactose 4-epimerase, domain 1"/>
    <property type="match status" value="1"/>
</dbReference>
<proteinExistence type="inferred from homology"/>
<keyword evidence="2" id="KW-0413">Isomerase</keyword>
<dbReference type="GO" id="GO:0008712">
    <property type="term" value="F:ADP-glyceromanno-heptose 6-epimerase activity"/>
    <property type="evidence" value="ECO:0007669"/>
    <property type="project" value="InterPro"/>
</dbReference>
<sequence length="313" mass="34967">MIVVTGGAGFIGSNIVKALNQRNRKDLIVVDDMTAGDKFSNLVDCEIADYLDIEEFRNDIANDAIQPPPEVIFHNGACSSTTEMNGKYMLDANYTMSKELLHYCARNSVRLIYASSAAVYGTSSCPRSEAPLNIYGYSKMLFDRYTKTRAPPSQLVGLRYFNVYGPREQHKGPMASIVYQMYRQLRQDSVIKLFGAHAGYEAGMQKRDFVHVDDVVKVNLFFLDNPSCSGTFDVGKGQADTFFDLATEVQEFGGAPSGCLDFVPFPTHLKGRYQHFTCADISGLRQVGFRDEFKPIAQGVGEYLTWLEKQEPV</sequence>
<evidence type="ECO:0000313" key="6">
    <source>
        <dbReference type="Proteomes" id="UP001194746"/>
    </source>
</evidence>
<dbReference type="EMBL" id="VCAU01000117">
    <property type="protein sequence ID" value="KAF9884607.1"/>
    <property type="molecule type" value="Genomic_DNA"/>
</dbReference>
<dbReference type="InterPro" id="IPR001509">
    <property type="entry name" value="Epimerase_deHydtase"/>
</dbReference>
<dbReference type="PANTHER" id="PTHR43103">
    <property type="entry name" value="NUCLEOSIDE-DIPHOSPHATE-SUGAR EPIMERASE"/>
    <property type="match status" value="1"/>
</dbReference>
<reference evidence="5" key="2">
    <citation type="submission" date="2020-02" db="EMBL/GenBank/DDBJ databases">
        <authorList>
            <person name="Gilchrist C.L.M."/>
            <person name="Chooi Y.-H."/>
        </authorList>
    </citation>
    <scope>NUCLEOTIDE SEQUENCE</scope>
    <source>
        <strain evidence="5">MST-FP2251</strain>
    </source>
</reference>
<evidence type="ECO:0000256" key="1">
    <source>
        <dbReference type="ARBA" id="ARBA00022857"/>
    </source>
</evidence>
<dbReference type="InterPro" id="IPR036291">
    <property type="entry name" value="NAD(P)-bd_dom_sf"/>
</dbReference>
<reference evidence="5" key="1">
    <citation type="journal article" date="2019" name="Beilstein J. Org. Chem.">
        <title>Nanangenines: drimane sesquiterpenoids as the dominant metabolite cohort of a novel Australian fungus, Aspergillus nanangensis.</title>
        <authorList>
            <person name="Lacey H.J."/>
            <person name="Gilchrist C.L.M."/>
            <person name="Crombie A."/>
            <person name="Kalaitzis J.A."/>
            <person name="Vuong D."/>
            <person name="Rutledge P.J."/>
            <person name="Turner P."/>
            <person name="Pitt J.I."/>
            <person name="Lacey E."/>
            <person name="Chooi Y.H."/>
            <person name="Piggott A.M."/>
        </authorList>
    </citation>
    <scope>NUCLEOTIDE SEQUENCE</scope>
    <source>
        <strain evidence="5">MST-FP2251</strain>
    </source>
</reference>
<dbReference type="NCBIfam" id="TIGR02197">
    <property type="entry name" value="heptose_epim"/>
    <property type="match status" value="1"/>
</dbReference>
<dbReference type="Gene3D" id="3.40.50.720">
    <property type="entry name" value="NAD(P)-binding Rossmann-like Domain"/>
    <property type="match status" value="1"/>
</dbReference>
<name>A0AAD4GPL7_ASPNN</name>
<dbReference type="GO" id="GO:0005975">
    <property type="term" value="P:carbohydrate metabolic process"/>
    <property type="evidence" value="ECO:0007669"/>
    <property type="project" value="InterPro"/>
</dbReference>
<gene>
    <name evidence="5" type="ORF">FE257_001429</name>
</gene>
<dbReference type="Proteomes" id="UP001194746">
    <property type="component" value="Unassembled WGS sequence"/>
</dbReference>
<keyword evidence="3" id="KW-0119">Carbohydrate metabolism</keyword>
<dbReference type="HAMAP" id="MF_01601">
    <property type="entry name" value="Heptose_epimerase"/>
    <property type="match status" value="1"/>
</dbReference>
<evidence type="ECO:0000259" key="4">
    <source>
        <dbReference type="Pfam" id="PF01370"/>
    </source>
</evidence>
<dbReference type="PANTHER" id="PTHR43103:SF3">
    <property type="entry name" value="ADP-L-GLYCERO-D-MANNO-HEPTOSE-6-EPIMERASE"/>
    <property type="match status" value="1"/>
</dbReference>
<keyword evidence="1" id="KW-0521">NADP</keyword>
<organism evidence="5 6">
    <name type="scientific">Aspergillus nanangensis</name>
    <dbReference type="NCBI Taxonomy" id="2582783"/>
    <lineage>
        <taxon>Eukaryota</taxon>
        <taxon>Fungi</taxon>
        <taxon>Dikarya</taxon>
        <taxon>Ascomycota</taxon>
        <taxon>Pezizomycotina</taxon>
        <taxon>Eurotiomycetes</taxon>
        <taxon>Eurotiomycetidae</taxon>
        <taxon>Eurotiales</taxon>
        <taxon>Aspergillaceae</taxon>
        <taxon>Aspergillus</taxon>
        <taxon>Aspergillus subgen. Circumdati</taxon>
    </lineage>
</organism>
<dbReference type="SUPFAM" id="SSF51735">
    <property type="entry name" value="NAD(P)-binding Rossmann-fold domains"/>
    <property type="match status" value="1"/>
</dbReference>
<evidence type="ECO:0000256" key="2">
    <source>
        <dbReference type="ARBA" id="ARBA00023235"/>
    </source>
</evidence>